<reference evidence="3" key="1">
    <citation type="journal article" date="2023" name="Mol. Phylogenet. Evol.">
        <title>Genome-scale phylogeny and comparative genomics of the fungal order Sordariales.</title>
        <authorList>
            <person name="Hensen N."/>
            <person name="Bonometti L."/>
            <person name="Westerberg I."/>
            <person name="Brannstrom I.O."/>
            <person name="Guillou S."/>
            <person name="Cros-Aarteil S."/>
            <person name="Calhoun S."/>
            <person name="Haridas S."/>
            <person name="Kuo A."/>
            <person name="Mondo S."/>
            <person name="Pangilinan J."/>
            <person name="Riley R."/>
            <person name="LaButti K."/>
            <person name="Andreopoulos B."/>
            <person name="Lipzen A."/>
            <person name="Chen C."/>
            <person name="Yan M."/>
            <person name="Daum C."/>
            <person name="Ng V."/>
            <person name="Clum A."/>
            <person name="Steindorff A."/>
            <person name="Ohm R.A."/>
            <person name="Martin F."/>
            <person name="Silar P."/>
            <person name="Natvig D.O."/>
            <person name="Lalanne C."/>
            <person name="Gautier V."/>
            <person name="Ament-Velasquez S.L."/>
            <person name="Kruys A."/>
            <person name="Hutchinson M.I."/>
            <person name="Powell A.J."/>
            <person name="Barry K."/>
            <person name="Miller A.N."/>
            <person name="Grigoriev I.V."/>
            <person name="Debuchy R."/>
            <person name="Gladieux P."/>
            <person name="Hiltunen Thoren M."/>
            <person name="Johannesson H."/>
        </authorList>
    </citation>
    <scope>NUCLEOTIDE SEQUENCE</scope>
    <source>
        <strain evidence="3">PSN309</strain>
    </source>
</reference>
<dbReference type="GO" id="GO:0005634">
    <property type="term" value="C:nucleus"/>
    <property type="evidence" value="ECO:0007669"/>
    <property type="project" value="TreeGrafter"/>
</dbReference>
<feature type="compositionally biased region" description="Low complexity" evidence="2">
    <location>
        <begin position="143"/>
        <end position="158"/>
    </location>
</feature>
<dbReference type="PANTHER" id="PTHR15885:SF1">
    <property type="entry name" value="COILED-COIL DOMAIN-CONTAINING PROTEIN 174"/>
    <property type="match status" value="1"/>
</dbReference>
<evidence type="ECO:0000256" key="1">
    <source>
        <dbReference type="ARBA" id="ARBA00023054"/>
    </source>
</evidence>
<dbReference type="Proteomes" id="UP001302126">
    <property type="component" value="Unassembled WGS sequence"/>
</dbReference>
<accession>A0AAN6X0R1</accession>
<feature type="region of interest" description="Disordered" evidence="2">
    <location>
        <begin position="141"/>
        <end position="171"/>
    </location>
</feature>
<reference evidence="3" key="2">
    <citation type="submission" date="2023-05" db="EMBL/GenBank/DDBJ databases">
        <authorList>
            <consortium name="Lawrence Berkeley National Laboratory"/>
            <person name="Steindorff A."/>
            <person name="Hensen N."/>
            <person name="Bonometti L."/>
            <person name="Westerberg I."/>
            <person name="Brannstrom I.O."/>
            <person name="Guillou S."/>
            <person name="Cros-Aarteil S."/>
            <person name="Calhoun S."/>
            <person name="Haridas S."/>
            <person name="Kuo A."/>
            <person name="Mondo S."/>
            <person name="Pangilinan J."/>
            <person name="Riley R."/>
            <person name="Labutti K."/>
            <person name="Andreopoulos B."/>
            <person name="Lipzen A."/>
            <person name="Chen C."/>
            <person name="Yanf M."/>
            <person name="Daum C."/>
            <person name="Ng V."/>
            <person name="Clum A."/>
            <person name="Ohm R."/>
            <person name="Martin F."/>
            <person name="Silar P."/>
            <person name="Natvig D."/>
            <person name="Lalanne C."/>
            <person name="Gautier V."/>
            <person name="Ament-Velasquez S.L."/>
            <person name="Kruys A."/>
            <person name="Hutchinson M.I."/>
            <person name="Powell A.J."/>
            <person name="Barry K."/>
            <person name="Miller A.N."/>
            <person name="Grigoriev I.V."/>
            <person name="Debuchy R."/>
            <person name="Gladieux P."/>
            <person name="Thoren M.H."/>
            <person name="Johannesson H."/>
        </authorList>
    </citation>
    <scope>NUCLEOTIDE SEQUENCE</scope>
    <source>
        <strain evidence="3">PSN309</strain>
    </source>
</reference>
<feature type="compositionally biased region" description="Low complexity" evidence="2">
    <location>
        <begin position="38"/>
        <end position="58"/>
    </location>
</feature>
<dbReference type="InterPro" id="IPR025066">
    <property type="entry name" value="CCDC174-like"/>
</dbReference>
<dbReference type="Pfam" id="PF13300">
    <property type="entry name" value="DUF4078"/>
    <property type="match status" value="1"/>
</dbReference>
<comment type="caution">
    <text evidence="3">The sequence shown here is derived from an EMBL/GenBank/DDBJ whole genome shotgun (WGS) entry which is preliminary data.</text>
</comment>
<protein>
    <submittedName>
        <fullName evidence="3">Uncharacterized protein</fullName>
    </submittedName>
</protein>
<keyword evidence="4" id="KW-1185">Reference proteome</keyword>
<evidence type="ECO:0000313" key="4">
    <source>
        <dbReference type="Proteomes" id="UP001302126"/>
    </source>
</evidence>
<evidence type="ECO:0000313" key="3">
    <source>
        <dbReference type="EMBL" id="KAK4190745.1"/>
    </source>
</evidence>
<evidence type="ECO:0000256" key="2">
    <source>
        <dbReference type="SAM" id="MobiDB-lite"/>
    </source>
</evidence>
<keyword evidence="1" id="KW-0175">Coiled coil</keyword>
<sequence length="340" mass="38549">MPKPQDPNLYGQPPPKKQKKAAIDLSGSLAFTSQLNSLLSTTTASPSSSSSAAPSTTTGRARPSKSKTDDLFKSVKIKRKHPHDDSSQKLSLKSPTTTEEEKSQLALARQKMESKARLYAAMKRGDYVGREYGLVDFDRKWAESSSSHPRSPSPSSSSSEEKEEEKIEYTDEFSRTRLLTRSQIAAIERAKASEADLVKMAAKPLSAPADLIYGDAVQTEAFTVNDTMEELARKRDRSATPPPAVHYDANWEIRTKGVGFYKFSQDDETRQKEMKALEEERERTEKLRQEREEEKEKRKQEIERRKKEIEMRRKEMAEKRAEKLADNFLEGLGREIRGGQ</sequence>
<feature type="region of interest" description="Disordered" evidence="2">
    <location>
        <begin position="38"/>
        <end position="111"/>
    </location>
</feature>
<dbReference type="AlphaFoldDB" id="A0AAN6X0R1"/>
<dbReference type="EMBL" id="MU864363">
    <property type="protein sequence ID" value="KAK4190745.1"/>
    <property type="molecule type" value="Genomic_DNA"/>
</dbReference>
<feature type="region of interest" description="Disordered" evidence="2">
    <location>
        <begin position="1"/>
        <end position="22"/>
    </location>
</feature>
<feature type="region of interest" description="Disordered" evidence="2">
    <location>
        <begin position="267"/>
        <end position="308"/>
    </location>
</feature>
<organism evidence="3 4">
    <name type="scientific">Podospora australis</name>
    <dbReference type="NCBI Taxonomy" id="1536484"/>
    <lineage>
        <taxon>Eukaryota</taxon>
        <taxon>Fungi</taxon>
        <taxon>Dikarya</taxon>
        <taxon>Ascomycota</taxon>
        <taxon>Pezizomycotina</taxon>
        <taxon>Sordariomycetes</taxon>
        <taxon>Sordariomycetidae</taxon>
        <taxon>Sordariales</taxon>
        <taxon>Podosporaceae</taxon>
        <taxon>Podospora</taxon>
    </lineage>
</organism>
<dbReference type="PANTHER" id="PTHR15885">
    <property type="entry name" value="COILED-COIL DOMAIN-CONTAINING PROTEIN 174"/>
    <property type="match status" value="1"/>
</dbReference>
<feature type="compositionally biased region" description="Polar residues" evidence="2">
    <location>
        <begin position="88"/>
        <end position="97"/>
    </location>
</feature>
<proteinExistence type="predicted"/>
<name>A0AAN6X0R1_9PEZI</name>
<gene>
    <name evidence="3" type="ORF">QBC35DRAFT_488828</name>
</gene>